<sequence length="1088" mass="127250">MNYLKDIPRRKLLEFLADLINTSGKYKLILDEAPSFKDYVLQQGYGPSRESLKVVVELKSFDQDQFYLLNSEIGRTTSFYSQRNPNRFIVIVPSILSPKVQDDYVSRVRNVRRATVEIWDQQKIEELIEQHTDVYERHFVNWNVCFEELTSGLSRFYKNHKEQSGRQFYENCIQNEDFKELNPWINKFSESYGVWSLDPSHVYFSINASKLSYEKRKNRLNLYLRLLGVNEIQKEIVFAGCPTPDVVKILIAREEAQQFAIWNFFSGLCEGGVRGLDNKNYTIFHDWYGINMSSFTMLLYYINSDNFLPLDENVRTLLVSRRVIESEPKSYNTYKGLIRKLEKTYQKYIADYRKDHLYGHKGLLRELTFVSYQFIAEKKNVVVYSKAIQEIIAENREVVKYSLPAEDYTQFEKANDESSIIQAEKENQVIESQSKEDSNLSTSFKIIAIRPHFKSKDKLLKVLKPEVENGTVYHFEQCFQVNNEIIQYFPEHDRRIYTDKEGKPINITAIVGKNGSGKSTLLELFFGIVNNIAFGFKDKLGAKNLRMLEGLYAELYYMQFGKIKKITVKEGTIYLESFVSGGKNKFKLHKKNSKTKFKYADLREFFYSVVVNYSIYGLNEIELGGWINGLFYKNDGYQTPIVINPMRKNGVIDINIENKLAFDRLVANLLEPANTDPEDSNHLLTEGKKASAIHLKLNKDKNKVLFYNKEGKEVSFDSLTEIHRQEIWDKIVAKFAVIETNISDPDILNLARNYLIRKVIRIALNYYEDKDWFNQELVHFNNDGLSKVLNEIYEYHSHITDKFYQTINYFKYPDVWPREKELGVLLGVENHEFENLIGKNIKPIELIPPPIYKYEIFVKELDNGNVSSMKFMSSGEKQIIYSTNSIVYHLRNLNSVIESKQKIHYNFINIILDEIELYYHPEMQQKYVLELLRAIKRVNLPEIDAINICLATHSPFILSDIPKDFVLRLEKGKPKDIENHETFGANIHDLLANDFFLSSGYIGEFSKKEINKVIQLMGKWKSLLEDDKPLEATDTEVAYVKQIIGLIGDELVKSKLLSMFGYIFPDQVDKQKQIDYYKEQIRKLEQQS</sequence>
<evidence type="ECO:0000313" key="2">
    <source>
        <dbReference type="EMBL" id="CAG5083807.1"/>
    </source>
</evidence>
<accession>A0A916JPZ4</accession>
<proteinExistence type="predicted"/>
<feature type="domain" description="Endonuclease GajA/Old nuclease/RecF-like AAA" evidence="1">
    <location>
        <begin position="506"/>
        <end position="957"/>
    </location>
</feature>
<dbReference type="InterPro" id="IPR041685">
    <property type="entry name" value="AAA_GajA/Old/RecF-like"/>
</dbReference>
<dbReference type="PANTHER" id="PTHR32182">
    <property type="entry name" value="DNA REPLICATION AND REPAIR PROTEIN RECF"/>
    <property type="match status" value="1"/>
</dbReference>
<dbReference type="CDD" id="cd00267">
    <property type="entry name" value="ABC_ATPase"/>
    <property type="match status" value="1"/>
</dbReference>
<reference evidence="2" key="1">
    <citation type="submission" date="2021-04" db="EMBL/GenBank/DDBJ databases">
        <authorList>
            <person name="Rodrigo-Torres L."/>
            <person name="Arahal R. D."/>
            <person name="Lucena T."/>
        </authorList>
    </citation>
    <scope>NUCLEOTIDE SEQUENCE</scope>
    <source>
        <strain evidence="2">AS29M-1</strain>
    </source>
</reference>
<dbReference type="RefSeq" id="WP_258542526.1">
    <property type="nucleotide sequence ID" value="NZ_OU015584.1"/>
</dbReference>
<dbReference type="AlphaFoldDB" id="A0A916JPZ4"/>
<dbReference type="PANTHER" id="PTHR32182:SF0">
    <property type="entry name" value="DNA REPLICATION AND REPAIR PROTEIN RECF"/>
    <property type="match status" value="1"/>
</dbReference>
<protein>
    <recommendedName>
        <fullName evidence="1">Endonuclease GajA/Old nuclease/RecF-like AAA domain-containing protein</fullName>
    </recommendedName>
</protein>
<dbReference type="Gene3D" id="3.40.50.300">
    <property type="entry name" value="P-loop containing nucleotide triphosphate hydrolases"/>
    <property type="match status" value="1"/>
</dbReference>
<name>A0A916JPZ4_9FLAO</name>
<dbReference type="GO" id="GO:0006302">
    <property type="term" value="P:double-strand break repair"/>
    <property type="evidence" value="ECO:0007669"/>
    <property type="project" value="TreeGrafter"/>
</dbReference>
<dbReference type="InterPro" id="IPR027417">
    <property type="entry name" value="P-loop_NTPase"/>
</dbReference>
<dbReference type="Proteomes" id="UP000683507">
    <property type="component" value="Chromosome"/>
</dbReference>
<evidence type="ECO:0000259" key="1">
    <source>
        <dbReference type="Pfam" id="PF13175"/>
    </source>
</evidence>
<dbReference type="EMBL" id="OU015584">
    <property type="protein sequence ID" value="CAG5083807.1"/>
    <property type="molecule type" value="Genomic_DNA"/>
</dbReference>
<evidence type="ECO:0000313" key="3">
    <source>
        <dbReference type="Proteomes" id="UP000683507"/>
    </source>
</evidence>
<gene>
    <name evidence="2" type="ORF">CRYO30217_02295</name>
</gene>
<dbReference type="KEGG" id="ptan:CRYO30217_02295"/>
<dbReference type="SUPFAM" id="SSF52540">
    <property type="entry name" value="P-loop containing nucleoside triphosphate hydrolases"/>
    <property type="match status" value="1"/>
</dbReference>
<dbReference type="Pfam" id="PF13175">
    <property type="entry name" value="AAA_15"/>
    <property type="match status" value="1"/>
</dbReference>
<keyword evidence="3" id="KW-1185">Reference proteome</keyword>
<organism evidence="2 3">
    <name type="scientific">Parvicella tangerina</name>
    <dbReference type="NCBI Taxonomy" id="2829795"/>
    <lineage>
        <taxon>Bacteria</taxon>
        <taxon>Pseudomonadati</taxon>
        <taxon>Bacteroidota</taxon>
        <taxon>Flavobacteriia</taxon>
        <taxon>Flavobacteriales</taxon>
        <taxon>Parvicellaceae</taxon>
        <taxon>Parvicella</taxon>
    </lineage>
</organism>
<dbReference type="GO" id="GO:0000731">
    <property type="term" value="P:DNA synthesis involved in DNA repair"/>
    <property type="evidence" value="ECO:0007669"/>
    <property type="project" value="TreeGrafter"/>
</dbReference>